<dbReference type="InterPro" id="IPR036879">
    <property type="entry name" value="TF_MADSbox_sf"/>
</dbReference>
<sequence length="203" mass="23755">MIENSNNRQVTYSKRKGGLLKKARELTVLCDAHVCLLMLSSTKKFCEYCSPSTESVYYINPHLSLFLFLSLSVCPCTLSVHLNLSLFLSMKAIFERYQKASGNDVWEEQYHKMQKQLWQLKETNNRLRREISSVFSFFLICSDEIASRQKMGEDLEDLDFKQLRGLEQDLEESLNTVRERKVRYFFPSSPCYSKSCPFSFMSL</sequence>
<gene>
    <name evidence="10" type="ORF">Taro_047051</name>
</gene>
<protein>
    <submittedName>
        <fullName evidence="10">Uncharacterized protein</fullName>
    </submittedName>
</protein>
<feature type="transmembrane region" description="Helical" evidence="7">
    <location>
        <begin position="65"/>
        <end position="88"/>
    </location>
</feature>
<dbReference type="SUPFAM" id="SSF55455">
    <property type="entry name" value="SRF-like"/>
    <property type="match status" value="1"/>
</dbReference>
<reference evidence="10" key="1">
    <citation type="submission" date="2017-07" db="EMBL/GenBank/DDBJ databases">
        <title>Taro Niue Genome Assembly and Annotation.</title>
        <authorList>
            <person name="Atibalentja N."/>
            <person name="Keating K."/>
            <person name="Fields C.J."/>
        </authorList>
    </citation>
    <scope>NUCLEOTIDE SEQUENCE</scope>
    <source>
        <strain evidence="10">Niue_2</strain>
        <tissue evidence="10">Leaf</tissue>
    </source>
</reference>
<organism evidence="10 11">
    <name type="scientific">Colocasia esculenta</name>
    <name type="common">Wild taro</name>
    <name type="synonym">Arum esculentum</name>
    <dbReference type="NCBI Taxonomy" id="4460"/>
    <lineage>
        <taxon>Eukaryota</taxon>
        <taxon>Viridiplantae</taxon>
        <taxon>Streptophyta</taxon>
        <taxon>Embryophyta</taxon>
        <taxon>Tracheophyta</taxon>
        <taxon>Spermatophyta</taxon>
        <taxon>Magnoliopsida</taxon>
        <taxon>Liliopsida</taxon>
        <taxon>Araceae</taxon>
        <taxon>Aroideae</taxon>
        <taxon>Colocasieae</taxon>
        <taxon>Colocasia</taxon>
    </lineage>
</organism>
<dbReference type="GO" id="GO:0046983">
    <property type="term" value="F:protein dimerization activity"/>
    <property type="evidence" value="ECO:0007669"/>
    <property type="project" value="InterPro"/>
</dbReference>
<dbReference type="InterPro" id="IPR050142">
    <property type="entry name" value="MADS-box/MEF2_TF"/>
</dbReference>
<dbReference type="SMART" id="SM00432">
    <property type="entry name" value="MADS"/>
    <property type="match status" value="1"/>
</dbReference>
<keyword evidence="7" id="KW-1133">Transmembrane helix</keyword>
<comment type="caution">
    <text evidence="10">The sequence shown here is derived from an EMBL/GenBank/DDBJ whole genome shotgun (WGS) entry which is preliminary data.</text>
</comment>
<keyword evidence="7" id="KW-0812">Transmembrane</keyword>
<evidence type="ECO:0000313" key="11">
    <source>
        <dbReference type="Proteomes" id="UP000652761"/>
    </source>
</evidence>
<dbReference type="Pfam" id="PF01486">
    <property type="entry name" value="K-box"/>
    <property type="match status" value="1"/>
</dbReference>
<feature type="domain" description="MADS-box" evidence="8">
    <location>
        <begin position="1"/>
        <end position="52"/>
    </location>
</feature>
<dbReference type="GO" id="GO:0003700">
    <property type="term" value="F:DNA-binding transcription factor activity"/>
    <property type="evidence" value="ECO:0007669"/>
    <property type="project" value="InterPro"/>
</dbReference>
<feature type="coiled-coil region" evidence="6">
    <location>
        <begin position="103"/>
        <end position="130"/>
    </location>
</feature>
<dbReference type="Proteomes" id="UP000652761">
    <property type="component" value="Unassembled WGS sequence"/>
</dbReference>
<comment type="subcellular location">
    <subcellularLocation>
        <location evidence="1">Nucleus</location>
    </subcellularLocation>
</comment>
<dbReference type="PANTHER" id="PTHR48019">
    <property type="entry name" value="SERUM RESPONSE FACTOR HOMOLOG"/>
    <property type="match status" value="1"/>
</dbReference>
<evidence type="ECO:0000313" key="10">
    <source>
        <dbReference type="EMBL" id="MQM14120.1"/>
    </source>
</evidence>
<dbReference type="GO" id="GO:0005634">
    <property type="term" value="C:nucleus"/>
    <property type="evidence" value="ECO:0007669"/>
    <property type="project" value="UniProtKB-SubCell"/>
</dbReference>
<name>A0A843X7R4_COLES</name>
<dbReference type="AlphaFoldDB" id="A0A843X7R4"/>
<keyword evidence="4" id="KW-0804">Transcription</keyword>
<keyword evidence="5" id="KW-0539">Nucleus</keyword>
<dbReference type="InterPro" id="IPR002100">
    <property type="entry name" value="TF_MADSbox"/>
</dbReference>
<dbReference type="EMBL" id="NMUH01005965">
    <property type="protein sequence ID" value="MQM14120.1"/>
    <property type="molecule type" value="Genomic_DNA"/>
</dbReference>
<keyword evidence="3" id="KW-0238">DNA-binding</keyword>
<keyword evidence="2" id="KW-0805">Transcription regulation</keyword>
<evidence type="ECO:0000256" key="4">
    <source>
        <dbReference type="ARBA" id="ARBA00023163"/>
    </source>
</evidence>
<keyword evidence="7" id="KW-0472">Membrane</keyword>
<dbReference type="PROSITE" id="PS51297">
    <property type="entry name" value="K_BOX"/>
    <property type="match status" value="1"/>
</dbReference>
<feature type="domain" description="K-box" evidence="9">
    <location>
        <begin position="110"/>
        <end position="203"/>
    </location>
</feature>
<evidence type="ECO:0000259" key="8">
    <source>
        <dbReference type="PROSITE" id="PS50066"/>
    </source>
</evidence>
<dbReference type="Pfam" id="PF00319">
    <property type="entry name" value="SRF-TF"/>
    <property type="match status" value="1"/>
</dbReference>
<dbReference type="PROSITE" id="PS50066">
    <property type="entry name" value="MADS_BOX_2"/>
    <property type="match status" value="1"/>
</dbReference>
<dbReference type="OrthoDB" id="1898716at2759"/>
<dbReference type="Gene3D" id="3.40.1810.10">
    <property type="entry name" value="Transcription factor, MADS-box"/>
    <property type="match status" value="1"/>
</dbReference>
<evidence type="ECO:0000256" key="1">
    <source>
        <dbReference type="ARBA" id="ARBA00004123"/>
    </source>
</evidence>
<dbReference type="InterPro" id="IPR002487">
    <property type="entry name" value="TF_Kbox"/>
</dbReference>
<dbReference type="PRINTS" id="PR00404">
    <property type="entry name" value="MADSDOMAIN"/>
</dbReference>
<evidence type="ECO:0000256" key="2">
    <source>
        <dbReference type="ARBA" id="ARBA00023015"/>
    </source>
</evidence>
<accession>A0A843X7R4</accession>
<keyword evidence="6" id="KW-0175">Coiled coil</keyword>
<evidence type="ECO:0000256" key="7">
    <source>
        <dbReference type="SAM" id="Phobius"/>
    </source>
</evidence>
<evidence type="ECO:0000256" key="6">
    <source>
        <dbReference type="SAM" id="Coils"/>
    </source>
</evidence>
<keyword evidence="11" id="KW-1185">Reference proteome</keyword>
<proteinExistence type="predicted"/>
<evidence type="ECO:0000256" key="3">
    <source>
        <dbReference type="ARBA" id="ARBA00023125"/>
    </source>
</evidence>
<evidence type="ECO:0000259" key="9">
    <source>
        <dbReference type="PROSITE" id="PS51297"/>
    </source>
</evidence>
<evidence type="ECO:0000256" key="5">
    <source>
        <dbReference type="ARBA" id="ARBA00023242"/>
    </source>
</evidence>
<dbReference type="GO" id="GO:0003677">
    <property type="term" value="F:DNA binding"/>
    <property type="evidence" value="ECO:0007669"/>
    <property type="project" value="UniProtKB-KW"/>
</dbReference>